<organism evidence="1">
    <name type="scientific">Siphoviridae sp. ctnMb19</name>
    <dbReference type="NCBI Taxonomy" id="2825659"/>
    <lineage>
        <taxon>Viruses</taxon>
        <taxon>Duplodnaviria</taxon>
        <taxon>Heunggongvirae</taxon>
        <taxon>Uroviricota</taxon>
        <taxon>Caudoviricetes</taxon>
    </lineage>
</organism>
<evidence type="ECO:0000313" key="1">
    <source>
        <dbReference type="EMBL" id="DAD98008.1"/>
    </source>
</evidence>
<proteinExistence type="predicted"/>
<name>A0A8S5NUX3_9CAUD</name>
<accession>A0A8S5NUX3</accession>
<reference evidence="1" key="1">
    <citation type="journal article" date="2021" name="Proc. Natl. Acad. Sci. U.S.A.">
        <title>A Catalog of Tens of Thousands of Viruses from Human Metagenomes Reveals Hidden Associations with Chronic Diseases.</title>
        <authorList>
            <person name="Tisza M.J."/>
            <person name="Buck C.B."/>
        </authorList>
    </citation>
    <scope>NUCLEOTIDE SEQUENCE</scope>
    <source>
        <strain evidence="1">CtnMb19</strain>
    </source>
</reference>
<sequence>MNFIQYIKQAWKAGTSGGTPISPDRLNHMEDGIKNNNDMISELNNNLYNVYKIMIPAGRKLRVYIKTNIAGPYAFAGIIFVQGSLGAAASNASVQGYGAGSSARYHITQILQSNSIKYTYGQDGDRDFFVENLLPTATVEFCFYEFLKTSIIELTLV</sequence>
<protein>
    <submittedName>
        <fullName evidence="1">Uncharacterized protein</fullName>
    </submittedName>
</protein>
<dbReference type="EMBL" id="BK015251">
    <property type="protein sequence ID" value="DAD98008.1"/>
    <property type="molecule type" value="Genomic_DNA"/>
</dbReference>